<feature type="transmembrane region" description="Helical" evidence="1">
    <location>
        <begin position="80"/>
        <end position="101"/>
    </location>
</feature>
<feature type="transmembrane region" description="Helical" evidence="1">
    <location>
        <begin position="347"/>
        <end position="369"/>
    </location>
</feature>
<dbReference type="InterPro" id="IPR023298">
    <property type="entry name" value="ATPase_P-typ_TM_dom_sf"/>
</dbReference>
<accession>X1FC26</accession>
<dbReference type="PANTHER" id="PTHR39556:SF1">
    <property type="entry name" value="PROTEIN, PUTATIVE-RELATED"/>
    <property type="match status" value="1"/>
</dbReference>
<evidence type="ECO:0000256" key="1">
    <source>
        <dbReference type="SAM" id="Phobius"/>
    </source>
</evidence>
<sequence>MRLRAPLAVAVLIGAVAAAVLFGLGPVDVIRALAAGAVKPTTLAVLVIVMLILTLSQIMQQGGQMEQIVSLARGCLRRPALAMAALPALIGLLPMPGGALFSAPMVDSAASAAQVKAGRLSAINYWYRHVWEHWWPLYPGVILAVMLRGCDLWAFIVQQAPLGLLMIVAGLVIFRGVHPDLHAVSPAPPAGTKRKLLAATSSIWIVLIVWAVVRGVIFAAIGPAPQQLPGGPPLRAEQMTVRLVHVFVPISLGLLVSLIWTLRTSRMGWRQAARILTRGRIYKTAALVLSVMVYQYVLGHVGAAKQIGRELDVHGVPVLLVVVALPFIGGMVTGLAIGFVGTSFPVVLPLLVSTGGGGSIVPAAVLAFASGQLGMMLSPLHLCHVLSNRYFKTSYGPVYRHLVPAALIQAV</sequence>
<dbReference type="SUPFAM" id="SSF81665">
    <property type="entry name" value="Calcium ATPase, transmembrane domain M"/>
    <property type="match status" value="1"/>
</dbReference>
<gene>
    <name evidence="2" type="ORF">S03H2_14292</name>
</gene>
<feature type="transmembrane region" description="Helical" evidence="1">
    <location>
        <begin position="196"/>
        <end position="221"/>
    </location>
</feature>
<name>X1FC26_9ZZZZ</name>
<feature type="transmembrane region" description="Helical" evidence="1">
    <location>
        <begin position="152"/>
        <end position="175"/>
    </location>
</feature>
<feature type="transmembrane region" description="Helical" evidence="1">
    <location>
        <begin position="318"/>
        <end position="340"/>
    </location>
</feature>
<dbReference type="InterPro" id="IPR007294">
    <property type="entry name" value="DUF401"/>
</dbReference>
<evidence type="ECO:0008006" key="3">
    <source>
        <dbReference type="Google" id="ProtNLM"/>
    </source>
</evidence>
<protein>
    <recommendedName>
        <fullName evidence="3">DUF401 family protein</fullName>
    </recommendedName>
</protein>
<dbReference type="PANTHER" id="PTHR39556">
    <property type="entry name" value="PROTEIN, PUTATIVE-RELATED"/>
    <property type="match status" value="1"/>
</dbReference>
<feature type="transmembrane region" description="Helical" evidence="1">
    <location>
        <begin position="281"/>
        <end position="298"/>
    </location>
</feature>
<dbReference type="AlphaFoldDB" id="X1FC26"/>
<dbReference type="Pfam" id="PF04165">
    <property type="entry name" value="DUF401"/>
    <property type="match status" value="2"/>
</dbReference>
<feature type="non-terminal residue" evidence="2">
    <location>
        <position position="411"/>
    </location>
</feature>
<evidence type="ECO:0000313" key="2">
    <source>
        <dbReference type="EMBL" id="GAH43201.1"/>
    </source>
</evidence>
<comment type="caution">
    <text evidence="2">The sequence shown here is derived from an EMBL/GenBank/DDBJ whole genome shotgun (WGS) entry which is preliminary data.</text>
</comment>
<keyword evidence="1" id="KW-0812">Transmembrane</keyword>
<dbReference type="EMBL" id="BARU01007251">
    <property type="protein sequence ID" value="GAH43201.1"/>
    <property type="molecule type" value="Genomic_DNA"/>
</dbReference>
<organism evidence="2">
    <name type="scientific">marine sediment metagenome</name>
    <dbReference type="NCBI Taxonomy" id="412755"/>
    <lineage>
        <taxon>unclassified sequences</taxon>
        <taxon>metagenomes</taxon>
        <taxon>ecological metagenomes</taxon>
    </lineage>
</organism>
<feature type="transmembrane region" description="Helical" evidence="1">
    <location>
        <begin position="241"/>
        <end position="260"/>
    </location>
</feature>
<keyword evidence="1" id="KW-1133">Transmembrane helix</keyword>
<reference evidence="2" key="1">
    <citation type="journal article" date="2014" name="Front. Microbiol.">
        <title>High frequency of phylogenetically diverse reductive dehalogenase-homologous genes in deep subseafloor sedimentary metagenomes.</title>
        <authorList>
            <person name="Kawai M."/>
            <person name="Futagami T."/>
            <person name="Toyoda A."/>
            <person name="Takaki Y."/>
            <person name="Nishi S."/>
            <person name="Hori S."/>
            <person name="Arai W."/>
            <person name="Tsubouchi T."/>
            <person name="Morono Y."/>
            <person name="Uchiyama I."/>
            <person name="Ito T."/>
            <person name="Fujiyama A."/>
            <person name="Inagaki F."/>
            <person name="Takami H."/>
        </authorList>
    </citation>
    <scope>NUCLEOTIDE SEQUENCE</scope>
    <source>
        <strain evidence="2">Expedition CK06-06</strain>
    </source>
</reference>
<keyword evidence="1" id="KW-0472">Membrane</keyword>
<feature type="transmembrane region" description="Helical" evidence="1">
    <location>
        <begin position="42"/>
        <end position="59"/>
    </location>
</feature>
<proteinExistence type="predicted"/>